<comment type="caution">
    <text evidence="1">The sequence shown here is derived from an EMBL/GenBank/DDBJ whole genome shotgun (WGS) entry which is preliminary data.</text>
</comment>
<protein>
    <submittedName>
        <fullName evidence="1">Uncharacterized protein</fullName>
    </submittedName>
</protein>
<evidence type="ECO:0000313" key="1">
    <source>
        <dbReference type="EMBL" id="GAI15097.1"/>
    </source>
</evidence>
<organism evidence="1">
    <name type="scientific">marine sediment metagenome</name>
    <dbReference type="NCBI Taxonomy" id="412755"/>
    <lineage>
        <taxon>unclassified sequences</taxon>
        <taxon>metagenomes</taxon>
        <taxon>ecological metagenomes</taxon>
    </lineage>
</organism>
<accession>X1L6Y6</accession>
<reference evidence="1" key="1">
    <citation type="journal article" date="2014" name="Front. Microbiol.">
        <title>High frequency of phylogenetically diverse reductive dehalogenase-homologous genes in deep subseafloor sedimentary metagenomes.</title>
        <authorList>
            <person name="Kawai M."/>
            <person name="Futagami T."/>
            <person name="Toyoda A."/>
            <person name="Takaki Y."/>
            <person name="Nishi S."/>
            <person name="Hori S."/>
            <person name="Arai W."/>
            <person name="Tsubouchi T."/>
            <person name="Morono Y."/>
            <person name="Uchiyama I."/>
            <person name="Ito T."/>
            <person name="Fujiyama A."/>
            <person name="Inagaki F."/>
            <person name="Takami H."/>
        </authorList>
    </citation>
    <scope>NUCLEOTIDE SEQUENCE</scope>
    <source>
        <strain evidence="1">Expedition CK06-06</strain>
    </source>
</reference>
<proteinExistence type="predicted"/>
<name>X1L6Y6_9ZZZZ</name>
<gene>
    <name evidence="1" type="ORF">S06H3_11307</name>
</gene>
<dbReference type="EMBL" id="BARV01005443">
    <property type="protein sequence ID" value="GAI15097.1"/>
    <property type="molecule type" value="Genomic_DNA"/>
</dbReference>
<sequence length="116" mass="12962">MTRAKTANPALATIASQQKSMKRVEKVVTGYLGRSYDPILEKHIGKQVVLEITTDNGEVQEHVGIFKDYSQQFLQVMDVSYLDGEQTRLCDIIVPRAHAYIRHGAEASNGKEEVSL</sequence>
<dbReference type="AlphaFoldDB" id="X1L6Y6"/>